<dbReference type="Proteomes" id="UP000554482">
    <property type="component" value="Unassembled WGS sequence"/>
</dbReference>
<evidence type="ECO:0000313" key="2">
    <source>
        <dbReference type="EMBL" id="KAF5193503.1"/>
    </source>
</evidence>
<evidence type="ECO:0000256" key="1">
    <source>
        <dbReference type="SAM" id="Phobius"/>
    </source>
</evidence>
<keyword evidence="1" id="KW-0472">Membrane</keyword>
<organism evidence="2 3">
    <name type="scientific">Thalictrum thalictroides</name>
    <name type="common">Rue-anemone</name>
    <name type="synonym">Anemone thalictroides</name>
    <dbReference type="NCBI Taxonomy" id="46969"/>
    <lineage>
        <taxon>Eukaryota</taxon>
        <taxon>Viridiplantae</taxon>
        <taxon>Streptophyta</taxon>
        <taxon>Embryophyta</taxon>
        <taxon>Tracheophyta</taxon>
        <taxon>Spermatophyta</taxon>
        <taxon>Magnoliopsida</taxon>
        <taxon>Ranunculales</taxon>
        <taxon>Ranunculaceae</taxon>
        <taxon>Thalictroideae</taxon>
        <taxon>Thalictrum</taxon>
    </lineage>
</organism>
<dbReference type="EMBL" id="JABWDY010019971">
    <property type="protein sequence ID" value="KAF5193503.1"/>
    <property type="molecule type" value="Genomic_DNA"/>
</dbReference>
<dbReference type="AlphaFoldDB" id="A0A7J6W9B7"/>
<keyword evidence="3" id="KW-1185">Reference proteome</keyword>
<evidence type="ECO:0000313" key="3">
    <source>
        <dbReference type="Proteomes" id="UP000554482"/>
    </source>
</evidence>
<dbReference type="OrthoDB" id="10453836at2759"/>
<name>A0A7J6W9B7_THATH</name>
<feature type="non-terminal residue" evidence="2">
    <location>
        <position position="81"/>
    </location>
</feature>
<dbReference type="GO" id="GO:0016829">
    <property type="term" value="F:lyase activity"/>
    <property type="evidence" value="ECO:0007669"/>
    <property type="project" value="UniProtKB-KW"/>
</dbReference>
<sequence>MEKISLFLVEIRTSANSFLSQYEPLLLLISPLLVIFFTSCVQSFFNFVQEKGLKATVIGFFMTSIKLIPAVNNRIEAEKQK</sequence>
<keyword evidence="1" id="KW-0812">Transmembrane</keyword>
<feature type="transmembrane region" description="Helical" evidence="1">
    <location>
        <begin position="25"/>
        <end position="45"/>
    </location>
</feature>
<keyword evidence="1" id="KW-1133">Transmembrane helix</keyword>
<protein>
    <submittedName>
        <fullName evidence="2">Sphingosine-1-phosphate lyase</fullName>
    </submittedName>
</protein>
<keyword evidence="2" id="KW-0456">Lyase</keyword>
<comment type="caution">
    <text evidence="2">The sequence shown here is derived from an EMBL/GenBank/DDBJ whole genome shotgun (WGS) entry which is preliminary data.</text>
</comment>
<accession>A0A7J6W9B7</accession>
<reference evidence="2 3" key="1">
    <citation type="submission" date="2020-06" db="EMBL/GenBank/DDBJ databases">
        <title>Transcriptomic and genomic resources for Thalictrum thalictroides and T. hernandezii: Facilitating candidate gene discovery in an emerging model plant lineage.</title>
        <authorList>
            <person name="Arias T."/>
            <person name="Riano-Pachon D.M."/>
            <person name="Di Stilio V.S."/>
        </authorList>
    </citation>
    <scope>NUCLEOTIDE SEQUENCE [LARGE SCALE GENOMIC DNA]</scope>
    <source>
        <strain evidence="3">cv. WT478/WT964</strain>
        <tissue evidence="2">Leaves</tissue>
    </source>
</reference>
<gene>
    <name evidence="2" type="ORF">FRX31_016910</name>
</gene>
<proteinExistence type="predicted"/>